<dbReference type="AlphaFoldDB" id="A0A9W3ASM3"/>
<dbReference type="OMA" id="FQPNEAR"/>
<evidence type="ECO:0000313" key="1">
    <source>
        <dbReference type="Proteomes" id="UP001165740"/>
    </source>
</evidence>
<evidence type="ECO:0000313" key="2">
    <source>
        <dbReference type="RefSeq" id="XP_055890214.1"/>
    </source>
</evidence>
<accession>A0A9W3ASM3</accession>
<dbReference type="RefSeq" id="XP_055890214.1">
    <property type="nucleotide sequence ID" value="XM_056034239.1"/>
</dbReference>
<protein>
    <submittedName>
        <fullName evidence="2">Uncharacterized protein LOC106052840 isoform X1</fullName>
    </submittedName>
</protein>
<gene>
    <name evidence="2" type="primary">LOC106052840</name>
</gene>
<sequence length="374" mass="43080">MPTKLKTPSPSIEHIYHPPGFMLPVNRISLPKMSHSYFTTSEISLEDMSSLRNVSLDQPTQRLLARQLETDRHLAWKQPAFRYKTKLGHFPKEAPSYLYIKRTDPLTKEVKIIPEMVYPVLANRIPVPRHELLEDDWRAYRCAIQNLYSQARKQLMPDDLLFEYNRLNEIVGRIVEKSSGKPPVQLMDRPRLSSIKMSSILAQENTATYKDIMSIPAGLLYRQFKGAGEKHILPAKPASKQLPKTIFQDPFEYKFNTPEGMQQKTETYWDPDVIAGGLNQKDIFIHNEPDVIPVSCMAKNFHLPLTKRVEHIVTGQHRSAQKKLRVSEGAMQSKDFTIPPQVVPLMTLYENESEPQLSHASVHNMESYIKTLHQ</sequence>
<name>A0A9W3ASM3_BIOGL</name>
<dbReference type="GeneID" id="106052840"/>
<organism evidence="1 2">
    <name type="scientific">Biomphalaria glabrata</name>
    <name type="common">Bloodfluke planorb</name>
    <name type="synonym">Freshwater snail</name>
    <dbReference type="NCBI Taxonomy" id="6526"/>
    <lineage>
        <taxon>Eukaryota</taxon>
        <taxon>Metazoa</taxon>
        <taxon>Spiralia</taxon>
        <taxon>Lophotrochozoa</taxon>
        <taxon>Mollusca</taxon>
        <taxon>Gastropoda</taxon>
        <taxon>Heterobranchia</taxon>
        <taxon>Euthyneura</taxon>
        <taxon>Panpulmonata</taxon>
        <taxon>Hygrophila</taxon>
        <taxon>Lymnaeoidea</taxon>
        <taxon>Planorbidae</taxon>
        <taxon>Biomphalaria</taxon>
    </lineage>
</organism>
<keyword evidence="1" id="KW-1185">Reference proteome</keyword>
<reference evidence="2" key="1">
    <citation type="submission" date="2025-08" db="UniProtKB">
        <authorList>
            <consortium name="RefSeq"/>
        </authorList>
    </citation>
    <scope>IDENTIFICATION</scope>
</reference>
<proteinExistence type="predicted"/>
<dbReference type="OrthoDB" id="6148636at2759"/>
<dbReference type="Proteomes" id="UP001165740">
    <property type="component" value="Chromosome 6"/>
</dbReference>